<gene>
    <name evidence="3" type="ORF">DFR42_104235</name>
</gene>
<dbReference type="AlphaFoldDB" id="A0A318J6W7"/>
<dbReference type="Pfam" id="PF06580">
    <property type="entry name" value="His_kinase"/>
    <property type="match status" value="1"/>
</dbReference>
<organism evidence="3 4">
    <name type="scientific">Undibacterium pigrum</name>
    <dbReference type="NCBI Taxonomy" id="401470"/>
    <lineage>
        <taxon>Bacteria</taxon>
        <taxon>Pseudomonadati</taxon>
        <taxon>Pseudomonadota</taxon>
        <taxon>Betaproteobacteria</taxon>
        <taxon>Burkholderiales</taxon>
        <taxon>Oxalobacteraceae</taxon>
        <taxon>Undibacterium</taxon>
    </lineage>
</organism>
<keyword evidence="1" id="KW-1133">Transmembrane helix</keyword>
<keyword evidence="3" id="KW-0418">Kinase</keyword>
<reference evidence="3 4" key="1">
    <citation type="submission" date="2018-05" db="EMBL/GenBank/DDBJ databases">
        <title>Genomic Encyclopedia of Type Strains, Phase IV (KMG-IV): sequencing the most valuable type-strain genomes for metagenomic binning, comparative biology and taxonomic classification.</title>
        <authorList>
            <person name="Goeker M."/>
        </authorList>
    </citation>
    <scope>NUCLEOTIDE SEQUENCE [LARGE SCALE GENOMIC DNA]</scope>
    <source>
        <strain evidence="3 4">DSM 19792</strain>
    </source>
</reference>
<keyword evidence="1" id="KW-0472">Membrane</keyword>
<keyword evidence="4" id="KW-1185">Reference proteome</keyword>
<dbReference type="Proteomes" id="UP000247792">
    <property type="component" value="Unassembled WGS sequence"/>
</dbReference>
<feature type="transmembrane region" description="Helical" evidence="1">
    <location>
        <begin position="61"/>
        <end position="89"/>
    </location>
</feature>
<feature type="domain" description="Signal transduction histidine kinase internal region" evidence="2">
    <location>
        <begin position="150"/>
        <end position="228"/>
    </location>
</feature>
<dbReference type="InterPro" id="IPR050640">
    <property type="entry name" value="Bact_2-comp_sensor_kinase"/>
</dbReference>
<sequence>MLVILFFSLADYADLIKIGKPKTFAFVLAMSAISFLSYILLSALLAIIFENLPERWLTAKYLLILYALVILLFLPLEICYEVSTVYLLIKKKSPPPVLLMLTDTSAMAWWLLGFQASVAYFMQVAITLWQRGREQALRTQDLRQKNLMLRLSLMQCQLEPYFLLSSLDGIGNLIRVADRSLATTALARLSDLLRYVLRSTDNETPSMTDEIGFAKAYLSLQELRYGQHLQVKWTLSDNEWCAVSCPPLLLHSLIEQALHCSVTSKQENHNLLLSLEQRASMVQCCITVALEAAIASPDMTQIDSVRERLAILYAGAASLDLLQDKERICITMLIPVTEFQDT</sequence>
<proteinExistence type="predicted"/>
<dbReference type="PANTHER" id="PTHR34220:SF7">
    <property type="entry name" value="SENSOR HISTIDINE KINASE YPDA"/>
    <property type="match status" value="1"/>
</dbReference>
<dbReference type="PANTHER" id="PTHR34220">
    <property type="entry name" value="SENSOR HISTIDINE KINASE YPDA"/>
    <property type="match status" value="1"/>
</dbReference>
<dbReference type="InterPro" id="IPR010559">
    <property type="entry name" value="Sig_transdc_His_kin_internal"/>
</dbReference>
<comment type="caution">
    <text evidence="3">The sequence shown here is derived from an EMBL/GenBank/DDBJ whole genome shotgun (WGS) entry which is preliminary data.</text>
</comment>
<dbReference type="EMBL" id="QJKB01000004">
    <property type="protein sequence ID" value="PXX43234.1"/>
    <property type="molecule type" value="Genomic_DNA"/>
</dbReference>
<keyword evidence="1" id="KW-0812">Transmembrane</keyword>
<evidence type="ECO:0000313" key="3">
    <source>
        <dbReference type="EMBL" id="PXX43234.1"/>
    </source>
</evidence>
<feature type="transmembrane region" description="Helical" evidence="1">
    <location>
        <begin position="25"/>
        <end position="49"/>
    </location>
</feature>
<name>A0A318J6W7_9BURK</name>
<feature type="transmembrane region" description="Helical" evidence="1">
    <location>
        <begin position="109"/>
        <end position="129"/>
    </location>
</feature>
<accession>A0A318J6W7</accession>
<evidence type="ECO:0000259" key="2">
    <source>
        <dbReference type="Pfam" id="PF06580"/>
    </source>
</evidence>
<protein>
    <submittedName>
        <fullName evidence="3">Histidine kinase</fullName>
    </submittedName>
</protein>
<dbReference type="GO" id="GO:0000155">
    <property type="term" value="F:phosphorelay sensor kinase activity"/>
    <property type="evidence" value="ECO:0007669"/>
    <property type="project" value="InterPro"/>
</dbReference>
<evidence type="ECO:0000256" key="1">
    <source>
        <dbReference type="SAM" id="Phobius"/>
    </source>
</evidence>
<dbReference type="GO" id="GO:0016020">
    <property type="term" value="C:membrane"/>
    <property type="evidence" value="ECO:0007669"/>
    <property type="project" value="InterPro"/>
</dbReference>
<keyword evidence="3" id="KW-0808">Transferase</keyword>
<evidence type="ECO:0000313" key="4">
    <source>
        <dbReference type="Proteomes" id="UP000247792"/>
    </source>
</evidence>